<keyword evidence="2" id="KW-1185">Reference proteome</keyword>
<dbReference type="RefSeq" id="WP_068357838.1">
    <property type="nucleotide sequence ID" value="NZ_CP019337.1"/>
</dbReference>
<sequence>MKILIENEIYPIELLQELFADPKFYKQNGLDGTITSVGYYHSFEKNSLVFMLPKVFMKEEDKTVFGCSKKELVDLILDESIKHKTQYNWVRQLSVHFYKSLIEFRKRYDDTSIIHNIETFELNTNLNLKEYSYLDLLLSFVNFYKKNKNHILYKHIEYNSNQAIKPKWEKTIRKSLPILNSNNIPIYVSIKNKRKTVNKEEELLTYFFSILNNFNHEHKLNLRIDKSFSIIKGKSFKNLQSNGLSKLRKIKYRYFNDTLKRMYALCEIYFSQTDKSSSKRKREDFLSVNNYNIVFEDMVDKLFSDELNDTEVNNVSLKDLKKNDDGKIIDHIYDYQSIIDTSNIFYIGDSKYYKSNSEAGKLSKYKQFTYAKNVIQFNIDLLNEDKDKPYKKGIKYRDEITEGYNITPNFFIYGYIEDEDNFDEHLIEKKTELPIKSYHFKDRLFDRDTLFVHQYKINFLYVLKAYTSFNSTNTQEFRKEVKRGFRKHFIDFFNNSKSCEFEFYKCKSKTEEKYKSIVTDNFKSLNGKCYVNMENELILAKHIEDTIVKSIMDEFEVMTELL</sequence>
<reference evidence="2" key="1">
    <citation type="submission" date="2016-02" db="EMBL/GenBank/DDBJ databases">
        <title>Paenibacillus sp. LPB0068, isolated from Crassostrea gigas.</title>
        <authorList>
            <person name="Shin S.-K."/>
            <person name="Yi H."/>
        </authorList>
    </citation>
    <scope>NUCLEOTIDE SEQUENCE [LARGE SCALE GENOMIC DNA]</scope>
    <source>
        <strain evidence="2">KCTC 23969</strain>
    </source>
</reference>
<organism evidence="1 2">
    <name type="scientific">Polaribacter reichenbachii</name>
    <dbReference type="NCBI Taxonomy" id="996801"/>
    <lineage>
        <taxon>Bacteria</taxon>
        <taxon>Pseudomonadati</taxon>
        <taxon>Bacteroidota</taxon>
        <taxon>Flavobacteriia</taxon>
        <taxon>Flavobacteriales</taxon>
        <taxon>Flavobacteriaceae</taxon>
    </lineage>
</organism>
<dbReference type="KEGG" id="prn:BW723_15850"/>
<evidence type="ECO:0000313" key="2">
    <source>
        <dbReference type="Proteomes" id="UP000092612"/>
    </source>
</evidence>
<dbReference type="Proteomes" id="UP000092612">
    <property type="component" value="Unassembled WGS sequence"/>
</dbReference>
<name>A0A1B8U552_9FLAO</name>
<gene>
    <name evidence="1" type="ORF">LPB301_03935</name>
</gene>
<dbReference type="EMBL" id="LSFL01000009">
    <property type="protein sequence ID" value="OBY66974.1"/>
    <property type="molecule type" value="Genomic_DNA"/>
</dbReference>
<dbReference type="OrthoDB" id="922993at2"/>
<dbReference type="STRING" id="996801.BW723_15850"/>
<protein>
    <recommendedName>
        <fullName evidence="3">LlaJI family restriction endonuclease</fullName>
    </recommendedName>
</protein>
<accession>A0A1B8U552</accession>
<evidence type="ECO:0000313" key="1">
    <source>
        <dbReference type="EMBL" id="OBY66974.1"/>
    </source>
</evidence>
<dbReference type="AlphaFoldDB" id="A0A1B8U552"/>
<evidence type="ECO:0008006" key="3">
    <source>
        <dbReference type="Google" id="ProtNLM"/>
    </source>
</evidence>
<proteinExistence type="predicted"/>
<comment type="caution">
    <text evidence="1">The sequence shown here is derived from an EMBL/GenBank/DDBJ whole genome shotgun (WGS) entry which is preliminary data.</text>
</comment>